<evidence type="ECO:0000259" key="4">
    <source>
        <dbReference type="Pfam" id="PF14331"/>
    </source>
</evidence>
<dbReference type="InterPro" id="IPR027417">
    <property type="entry name" value="P-loop_NTPase"/>
</dbReference>
<dbReference type="Pfam" id="PF14331">
    <property type="entry name" value="IcmF-related_N"/>
    <property type="match status" value="1"/>
</dbReference>
<feature type="transmembrane region" description="Helical" evidence="1">
    <location>
        <begin position="20"/>
        <end position="40"/>
    </location>
</feature>
<feature type="domain" description="Type VI secretion system IcmF C-terminal" evidence="2">
    <location>
        <begin position="1047"/>
        <end position="1151"/>
    </location>
</feature>
<comment type="caution">
    <text evidence="6">The sequence shown here is derived from an EMBL/GenBank/DDBJ whole genome shotgun (WGS) entry which is preliminary data.</text>
</comment>
<keyword evidence="7" id="KW-1185">Reference proteome</keyword>
<dbReference type="NCBIfam" id="TIGR03348">
    <property type="entry name" value="VI_IcmF"/>
    <property type="match status" value="1"/>
</dbReference>
<feature type="domain" description="Type VI secretion system component TssM1 helical" evidence="5">
    <location>
        <begin position="942"/>
        <end position="1038"/>
    </location>
</feature>
<keyword evidence="1" id="KW-0472">Membrane</keyword>
<name>A0ABT8XEG3_9HYPH</name>
<accession>A0ABT8XEG3</accession>
<evidence type="ECO:0000259" key="5">
    <source>
        <dbReference type="Pfam" id="PF21070"/>
    </source>
</evidence>
<dbReference type="InterPro" id="IPR025743">
    <property type="entry name" value="TssM1_N"/>
</dbReference>
<dbReference type="InterPro" id="IPR017731">
    <property type="entry name" value="TssM1-like"/>
</dbReference>
<evidence type="ECO:0000313" key="7">
    <source>
        <dbReference type="Proteomes" id="UP001177080"/>
    </source>
</evidence>
<feature type="transmembrane region" description="Helical" evidence="1">
    <location>
        <begin position="454"/>
        <end position="473"/>
    </location>
</feature>
<organism evidence="6 7">
    <name type="scientific">Shinella curvata</name>
    <dbReference type="NCBI Taxonomy" id="1817964"/>
    <lineage>
        <taxon>Bacteria</taxon>
        <taxon>Pseudomonadati</taxon>
        <taxon>Pseudomonadota</taxon>
        <taxon>Alphaproteobacteria</taxon>
        <taxon>Hyphomicrobiales</taxon>
        <taxon>Rhizobiaceae</taxon>
        <taxon>Shinella</taxon>
    </lineage>
</organism>
<dbReference type="InterPro" id="IPR010623">
    <property type="entry name" value="IcmF_C"/>
</dbReference>
<dbReference type="EMBL" id="WHSC02000005">
    <property type="protein sequence ID" value="MDO6122143.1"/>
    <property type="molecule type" value="Genomic_DNA"/>
</dbReference>
<dbReference type="Pfam" id="PF21070">
    <property type="entry name" value="IcmF_helical"/>
    <property type="match status" value="1"/>
</dbReference>
<feature type="transmembrane region" description="Helical" evidence="1">
    <location>
        <begin position="52"/>
        <end position="71"/>
    </location>
</feature>
<evidence type="ECO:0000256" key="1">
    <source>
        <dbReference type="SAM" id="Phobius"/>
    </source>
</evidence>
<dbReference type="Pfam" id="PF06744">
    <property type="entry name" value="IcmF_C"/>
    <property type="match status" value="1"/>
</dbReference>
<proteinExistence type="predicted"/>
<dbReference type="InterPro" id="IPR053156">
    <property type="entry name" value="T6SS_TssM-like"/>
</dbReference>
<feature type="domain" description="IcmF-related" evidence="3">
    <location>
        <begin position="515"/>
        <end position="808"/>
    </location>
</feature>
<dbReference type="InterPro" id="IPR009612">
    <property type="entry name" value="IcmF-rel"/>
</dbReference>
<sequence length="1172" mass="128019">MSVRGRIRKGFRTLRRPGVVLTLAVLFLALLIWFVGPLIAFGDMRPLGSAAARLSLLLMLALLWGGLGFLIRIKRSNEEEALILALRKQEEEAASRTDKEKAATEAEISAFREAAGRAMGLLRRGHGDLFVSARYALPWYMLLGTDGAGKTALVRASGLTLPFDGDGPVEAPSARFHISDQALLIEFAGRLTASEEPQARQLWFEALQHIRGLRSRQPVNGIIVAVSVDELLAMLPEQAAAYATSIRQRLDEAVQRLRANAPVYIVVTKLDRVVGFEELFEDLTTEERAAAFGLPIAPDIGGDVRGPSEALDRGFAGLTERIMQRQFVCLQEEPDELRRRRAFEFPAQFALLRERIQPFVQQLATLHRFGTATNLRGVFFTSCRQSGDNVDALAGSLAPLFGRSPATLSLVPDPGMRRVRPFFLYGLFRKVILPEADLGGLTRPALVAARMKDLAINIVLGVAAFALLVFWWFGFSDGRSYVSGIRDQTTTARGEIAEAVPGGALSMRFEPVLTVLDRLAAIAATEPRGSTFGLYSPGPVQSEARKAYDKALANLFFPFVWQYLRQGLSNPATPAALRFTQLKFYLMLTGERPAGRETAALLGPDFAANWMLYDRSEAVDRRLAAHFSELASISFSTPDADPALVEKARAEITNYSLARLAYDLALDLPEVKAMAPWRPVDHMGLAGPEALARVSGASFFDGIEGIYTKAGVGVMMRASGEAAETLADDLWVMGRPDTALDREREAGRIRDGLADLYRVTYMSRWDSLLADLGIAGDTDPRRLADAVAIVAGNPSPAKELLVAVASEVDLQDLSTSAADAIETLAAERLSQVTKTVRAPRRVVNVPQSVTSHFKAFRQAVVPAAEGQQAPLDDMLAALEPLYRQLNHVAAGGDVLELGAEPQTLLAQLTDRNGKLPPSLQPFFARILAQAGAITGGSSRARLVEIWNSTVLPLCTATTSGRYPFDPESINDASLDDFSRLLGPQGAIAGFRDTYLKPYIDRTTKPWRWKTGQQFGLGFSDEVLAAFEKADDITTVFFAGQEKPNVDFTVEVGKLDPTARAFLIDIGGKVASYTHGPPAGTQYLWPPENLVAGVAMSMTPEMEGQRNILTEQGAWALFRLFDQGRKIEKNPTDVVTYQFRLGKRAVLMRLTAPATRNPFARDVLSPFTCPALL</sequence>
<keyword evidence="1" id="KW-1133">Transmembrane helix</keyword>
<gene>
    <name evidence="6" type="primary">tssM</name>
    <name evidence="6" type="ORF">GB928_013195</name>
</gene>
<reference evidence="6" key="1">
    <citation type="submission" date="2022-04" db="EMBL/GenBank/DDBJ databases">
        <title>Shinella lacus sp. nov., a novel member of the genus Shinella from water.</title>
        <authorList>
            <person name="Deng Y."/>
        </authorList>
    </citation>
    <scope>NUCLEOTIDE SEQUENCE</scope>
    <source>
        <strain evidence="6">JCM 31239</strain>
    </source>
</reference>
<keyword evidence="1" id="KW-0812">Transmembrane</keyword>
<dbReference type="PANTHER" id="PTHR36153:SF1">
    <property type="entry name" value="TYPE VI SECRETION SYSTEM COMPONENT TSSM1"/>
    <property type="match status" value="1"/>
</dbReference>
<evidence type="ECO:0000259" key="3">
    <source>
        <dbReference type="Pfam" id="PF06761"/>
    </source>
</evidence>
<dbReference type="RefSeq" id="WP_244762658.1">
    <property type="nucleotide sequence ID" value="NZ_JALJCJ010000005.1"/>
</dbReference>
<dbReference type="Pfam" id="PF06761">
    <property type="entry name" value="IcmF-related"/>
    <property type="match status" value="1"/>
</dbReference>
<evidence type="ECO:0000259" key="2">
    <source>
        <dbReference type="Pfam" id="PF06744"/>
    </source>
</evidence>
<dbReference type="InterPro" id="IPR048677">
    <property type="entry name" value="TssM1_hel"/>
</dbReference>
<evidence type="ECO:0000313" key="6">
    <source>
        <dbReference type="EMBL" id="MDO6122143.1"/>
    </source>
</evidence>
<feature type="domain" description="Type VI secretion system component TssM1 N-terminal" evidence="4">
    <location>
        <begin position="198"/>
        <end position="452"/>
    </location>
</feature>
<dbReference type="PANTHER" id="PTHR36153">
    <property type="entry name" value="INNER MEMBRANE PROTEIN-RELATED"/>
    <property type="match status" value="1"/>
</dbReference>
<dbReference type="Proteomes" id="UP001177080">
    <property type="component" value="Unassembled WGS sequence"/>
</dbReference>
<protein>
    <submittedName>
        <fullName evidence="6">Type VI secretion system membrane subunit TssM</fullName>
    </submittedName>
</protein>
<dbReference type="SUPFAM" id="SSF52540">
    <property type="entry name" value="P-loop containing nucleoside triphosphate hydrolases"/>
    <property type="match status" value="1"/>
</dbReference>